<evidence type="ECO:0000313" key="1">
    <source>
        <dbReference type="EMBL" id="TFK06304.1"/>
    </source>
</evidence>
<comment type="caution">
    <text evidence="1">The sequence shown here is derived from an EMBL/GenBank/DDBJ whole genome shotgun (WGS) entry which is preliminary data.</text>
</comment>
<proteinExistence type="predicted"/>
<dbReference type="AlphaFoldDB" id="A0A4D9EJN2"/>
<reference evidence="1 2" key="2">
    <citation type="submission" date="2019-04" db="EMBL/GenBank/DDBJ databases">
        <title>The genome sequence of big-headed turtle.</title>
        <authorList>
            <person name="Gong S."/>
        </authorList>
    </citation>
    <scope>NUCLEOTIDE SEQUENCE [LARGE SCALE GENOMIC DNA]</scope>
    <source>
        <strain evidence="1">DO16091913</strain>
        <tissue evidence="1">Muscle</tissue>
    </source>
</reference>
<evidence type="ECO:0000313" key="2">
    <source>
        <dbReference type="Proteomes" id="UP000297703"/>
    </source>
</evidence>
<name>A0A4D9EJN2_9SAUR</name>
<gene>
    <name evidence="1" type="ORF">DR999_PMT10913</name>
</gene>
<organism evidence="1 2">
    <name type="scientific">Platysternon megacephalum</name>
    <name type="common">big-headed turtle</name>
    <dbReference type="NCBI Taxonomy" id="55544"/>
    <lineage>
        <taxon>Eukaryota</taxon>
        <taxon>Metazoa</taxon>
        <taxon>Chordata</taxon>
        <taxon>Craniata</taxon>
        <taxon>Vertebrata</taxon>
        <taxon>Euteleostomi</taxon>
        <taxon>Archelosauria</taxon>
        <taxon>Testudinata</taxon>
        <taxon>Testudines</taxon>
        <taxon>Cryptodira</taxon>
        <taxon>Durocryptodira</taxon>
        <taxon>Testudinoidea</taxon>
        <taxon>Platysternidae</taxon>
        <taxon>Platysternon</taxon>
    </lineage>
</organism>
<sequence>MAWSMQRGHRMHCSAQVTHPPMTRQKVKFLQSKRNVHQACPAQITEHLGEARRFFRWVQRSRGAGAVRGTDITHPTAQAGQEVCVSEQRDASTVPSPCYSVCVAPAHARGRLGCRSQTRAPLLYENSFLPIAHAAYFHSFATAPCCKCTLLALTPASYGPN</sequence>
<dbReference type="EMBL" id="QXTE01000097">
    <property type="protein sequence ID" value="TFK06304.1"/>
    <property type="molecule type" value="Genomic_DNA"/>
</dbReference>
<keyword evidence="1" id="KW-0675">Receptor</keyword>
<protein>
    <submittedName>
        <fullName evidence="1">Putative G-protein coupled receptor 135</fullName>
    </submittedName>
</protein>
<reference evidence="1 2" key="1">
    <citation type="submission" date="2019-04" db="EMBL/GenBank/DDBJ databases">
        <title>Draft genome of the big-headed turtle Platysternon megacephalum.</title>
        <authorList>
            <person name="Gong S."/>
        </authorList>
    </citation>
    <scope>NUCLEOTIDE SEQUENCE [LARGE SCALE GENOMIC DNA]</scope>
    <source>
        <strain evidence="1">DO16091913</strain>
        <tissue evidence="1">Muscle</tissue>
    </source>
</reference>
<keyword evidence="2" id="KW-1185">Reference proteome</keyword>
<dbReference type="Proteomes" id="UP000297703">
    <property type="component" value="Unassembled WGS sequence"/>
</dbReference>
<accession>A0A4D9EJN2</accession>